<accession>A0A5C3KYJ2</accession>
<gene>
    <name evidence="5" type="ORF">FA15DRAFT_639570</name>
</gene>
<protein>
    <recommendedName>
        <fullName evidence="4">SH3 domain-containing protein</fullName>
    </recommendedName>
</protein>
<dbReference type="InterPro" id="IPR036028">
    <property type="entry name" value="SH3-like_dom_sf"/>
</dbReference>
<evidence type="ECO:0000256" key="3">
    <source>
        <dbReference type="SAM" id="MobiDB-lite"/>
    </source>
</evidence>
<dbReference type="AlphaFoldDB" id="A0A5C3KYJ2"/>
<evidence type="ECO:0000256" key="2">
    <source>
        <dbReference type="PROSITE-ProRule" id="PRU00192"/>
    </source>
</evidence>
<dbReference type="PANTHER" id="PTHR45929:SF7">
    <property type="entry name" value="LAS SEVENTEEN-BINDING PROTEIN 1"/>
    <property type="match status" value="1"/>
</dbReference>
<dbReference type="Gene3D" id="2.30.30.40">
    <property type="entry name" value="SH3 Domains"/>
    <property type="match status" value="1"/>
</dbReference>
<dbReference type="InterPro" id="IPR050670">
    <property type="entry name" value="STAM"/>
</dbReference>
<organism evidence="5 6">
    <name type="scientific">Coprinopsis marcescibilis</name>
    <name type="common">Agaric fungus</name>
    <name type="synonym">Psathyrella marcescibilis</name>
    <dbReference type="NCBI Taxonomy" id="230819"/>
    <lineage>
        <taxon>Eukaryota</taxon>
        <taxon>Fungi</taxon>
        <taxon>Dikarya</taxon>
        <taxon>Basidiomycota</taxon>
        <taxon>Agaricomycotina</taxon>
        <taxon>Agaricomycetes</taxon>
        <taxon>Agaricomycetidae</taxon>
        <taxon>Agaricales</taxon>
        <taxon>Agaricineae</taxon>
        <taxon>Psathyrellaceae</taxon>
        <taxon>Coprinopsis</taxon>
    </lineage>
</organism>
<keyword evidence="1 2" id="KW-0728">SH3 domain</keyword>
<dbReference type="PRINTS" id="PR00499">
    <property type="entry name" value="P67PHOX"/>
</dbReference>
<keyword evidence="6" id="KW-1185">Reference proteome</keyword>
<dbReference type="STRING" id="230819.A0A5C3KYJ2"/>
<feature type="domain" description="SH3" evidence="4">
    <location>
        <begin position="88"/>
        <end position="149"/>
    </location>
</feature>
<feature type="compositionally biased region" description="Low complexity" evidence="3">
    <location>
        <begin position="52"/>
        <end position="68"/>
    </location>
</feature>
<dbReference type="Pfam" id="PF00018">
    <property type="entry name" value="SH3_1"/>
    <property type="match status" value="1"/>
</dbReference>
<dbReference type="PROSITE" id="PS50002">
    <property type="entry name" value="SH3"/>
    <property type="match status" value="1"/>
</dbReference>
<proteinExistence type="predicted"/>
<dbReference type="SUPFAM" id="SSF50044">
    <property type="entry name" value="SH3-domain"/>
    <property type="match status" value="1"/>
</dbReference>
<evidence type="ECO:0000313" key="6">
    <source>
        <dbReference type="Proteomes" id="UP000307440"/>
    </source>
</evidence>
<dbReference type="Proteomes" id="UP000307440">
    <property type="component" value="Unassembled WGS sequence"/>
</dbReference>
<reference evidence="5 6" key="1">
    <citation type="journal article" date="2019" name="Nat. Ecol. Evol.">
        <title>Megaphylogeny resolves global patterns of mushroom evolution.</title>
        <authorList>
            <person name="Varga T."/>
            <person name="Krizsan K."/>
            <person name="Foldi C."/>
            <person name="Dima B."/>
            <person name="Sanchez-Garcia M."/>
            <person name="Sanchez-Ramirez S."/>
            <person name="Szollosi G.J."/>
            <person name="Szarkandi J.G."/>
            <person name="Papp V."/>
            <person name="Albert L."/>
            <person name="Andreopoulos W."/>
            <person name="Angelini C."/>
            <person name="Antonin V."/>
            <person name="Barry K.W."/>
            <person name="Bougher N.L."/>
            <person name="Buchanan P."/>
            <person name="Buyck B."/>
            <person name="Bense V."/>
            <person name="Catcheside P."/>
            <person name="Chovatia M."/>
            <person name="Cooper J."/>
            <person name="Damon W."/>
            <person name="Desjardin D."/>
            <person name="Finy P."/>
            <person name="Geml J."/>
            <person name="Haridas S."/>
            <person name="Hughes K."/>
            <person name="Justo A."/>
            <person name="Karasinski D."/>
            <person name="Kautmanova I."/>
            <person name="Kiss B."/>
            <person name="Kocsube S."/>
            <person name="Kotiranta H."/>
            <person name="LaButti K.M."/>
            <person name="Lechner B.E."/>
            <person name="Liimatainen K."/>
            <person name="Lipzen A."/>
            <person name="Lukacs Z."/>
            <person name="Mihaltcheva S."/>
            <person name="Morgado L.N."/>
            <person name="Niskanen T."/>
            <person name="Noordeloos M.E."/>
            <person name="Ohm R.A."/>
            <person name="Ortiz-Santana B."/>
            <person name="Ovrebo C."/>
            <person name="Racz N."/>
            <person name="Riley R."/>
            <person name="Savchenko A."/>
            <person name="Shiryaev A."/>
            <person name="Soop K."/>
            <person name="Spirin V."/>
            <person name="Szebenyi C."/>
            <person name="Tomsovsky M."/>
            <person name="Tulloss R.E."/>
            <person name="Uehling J."/>
            <person name="Grigoriev I.V."/>
            <person name="Vagvolgyi C."/>
            <person name="Papp T."/>
            <person name="Martin F.M."/>
            <person name="Miettinen O."/>
            <person name="Hibbett D.S."/>
            <person name="Nagy L.G."/>
        </authorList>
    </citation>
    <scope>NUCLEOTIDE SEQUENCE [LARGE SCALE GENOMIC DNA]</scope>
    <source>
        <strain evidence="5 6">CBS 121175</strain>
    </source>
</reference>
<dbReference type="OrthoDB" id="5983572at2759"/>
<dbReference type="EMBL" id="ML210187">
    <property type="protein sequence ID" value="TFK25345.1"/>
    <property type="molecule type" value="Genomic_DNA"/>
</dbReference>
<name>A0A5C3KYJ2_COPMA</name>
<dbReference type="PANTHER" id="PTHR45929">
    <property type="entry name" value="JAK PATHWAY SIGNAL TRANSDUCTION ADAPTOR MOLECULE"/>
    <property type="match status" value="1"/>
</dbReference>
<dbReference type="FunFam" id="2.30.30.40:FF:000072">
    <property type="entry name" value="Unconventional Myosin IB"/>
    <property type="match status" value="1"/>
</dbReference>
<evidence type="ECO:0000313" key="5">
    <source>
        <dbReference type="EMBL" id="TFK25345.1"/>
    </source>
</evidence>
<feature type="region of interest" description="Disordered" evidence="3">
    <location>
        <begin position="47"/>
        <end position="85"/>
    </location>
</feature>
<dbReference type="SMART" id="SM00326">
    <property type="entry name" value="SH3"/>
    <property type="match status" value="1"/>
</dbReference>
<evidence type="ECO:0000256" key="1">
    <source>
        <dbReference type="ARBA" id="ARBA00022443"/>
    </source>
</evidence>
<dbReference type="InterPro" id="IPR001452">
    <property type="entry name" value="SH3_domain"/>
</dbReference>
<sequence length="234" mass="24625">MPASEAQNPALITHIISQIEQDVHFLVSQNYISRDSAAEILQRLPTEGNAGQGQSSSSARSSLSSRLSGLMPSIGAPATPPRPVPAIPIPKQARAIWGYNENGSDPNDLSFASGDVIDVIEETNEDWWTGRCKGREGIFPANYVEKPRMVAPGAPPGAKPKPYRRLSNALRGSNKAPAPANRRVNSIGLQEKSGTEAKKAGFNKYKDTLAHSAAGGVGFGAGAAIGGGLVRAIF</sequence>
<evidence type="ECO:0000259" key="4">
    <source>
        <dbReference type="PROSITE" id="PS50002"/>
    </source>
</evidence>
<dbReference type="PRINTS" id="PR00452">
    <property type="entry name" value="SH3DOMAIN"/>
</dbReference>